<dbReference type="CDD" id="cd15482">
    <property type="entry name" value="Sialidase_non-viral"/>
    <property type="match status" value="1"/>
</dbReference>
<dbReference type="GO" id="GO:0006689">
    <property type="term" value="P:ganglioside catabolic process"/>
    <property type="evidence" value="ECO:0007669"/>
    <property type="project" value="TreeGrafter"/>
</dbReference>
<comment type="catalytic activity">
    <reaction evidence="1">
        <text>Hydrolysis of alpha-(2-&gt;3)-, alpha-(2-&gt;6)-, alpha-(2-&gt;8)- glycosidic linkages of terminal sialic acid residues in oligosaccharides, glycoproteins, glycolipids, colominic acid and synthetic substrates.</text>
        <dbReference type="EC" id="3.2.1.18"/>
    </reaction>
</comment>
<comment type="similarity">
    <text evidence="2">Belongs to the glycosyl hydrolase 33 family.</text>
</comment>
<name>A0A852U3M2_9ACTN</name>
<evidence type="ECO:0000256" key="2">
    <source>
        <dbReference type="ARBA" id="ARBA00009348"/>
    </source>
</evidence>
<dbReference type="InterPro" id="IPR013320">
    <property type="entry name" value="ConA-like_dom_sf"/>
</dbReference>
<dbReference type="RefSeq" id="WP_179644315.1">
    <property type="nucleotide sequence ID" value="NZ_BAAAYY010000004.1"/>
</dbReference>
<dbReference type="InterPro" id="IPR013783">
    <property type="entry name" value="Ig-like_fold"/>
</dbReference>
<dbReference type="SUPFAM" id="SSF49899">
    <property type="entry name" value="Concanavalin A-like lectins/glucanases"/>
    <property type="match status" value="1"/>
</dbReference>
<dbReference type="InterPro" id="IPR026856">
    <property type="entry name" value="Sialidase_fam"/>
</dbReference>
<dbReference type="InterPro" id="IPR011040">
    <property type="entry name" value="Sialidase"/>
</dbReference>
<dbReference type="Gene3D" id="2.60.120.200">
    <property type="match status" value="1"/>
</dbReference>
<evidence type="ECO:0000256" key="1">
    <source>
        <dbReference type="ARBA" id="ARBA00000427"/>
    </source>
</evidence>
<evidence type="ECO:0000313" key="8">
    <source>
        <dbReference type="Proteomes" id="UP000589036"/>
    </source>
</evidence>
<feature type="domain" description="Sialidase" evidence="6">
    <location>
        <begin position="70"/>
        <end position="365"/>
    </location>
</feature>
<dbReference type="Pfam" id="PF10633">
    <property type="entry name" value="NPCBM_assoc"/>
    <property type="match status" value="1"/>
</dbReference>
<proteinExistence type="inferred from homology"/>
<dbReference type="GO" id="GO:0016020">
    <property type="term" value="C:membrane"/>
    <property type="evidence" value="ECO:0007669"/>
    <property type="project" value="TreeGrafter"/>
</dbReference>
<dbReference type="InterPro" id="IPR018905">
    <property type="entry name" value="A-galactase_NEW3"/>
</dbReference>
<dbReference type="GO" id="GO:0004308">
    <property type="term" value="F:exo-alpha-sialidase activity"/>
    <property type="evidence" value="ECO:0007669"/>
    <property type="project" value="UniProtKB-EC"/>
</dbReference>
<dbReference type="PANTHER" id="PTHR10628:SF30">
    <property type="entry name" value="EXO-ALPHA-SIALIDASE"/>
    <property type="match status" value="1"/>
</dbReference>
<evidence type="ECO:0000256" key="4">
    <source>
        <dbReference type="SAM" id="SignalP"/>
    </source>
</evidence>
<evidence type="ECO:0000256" key="3">
    <source>
        <dbReference type="ARBA" id="ARBA00012733"/>
    </source>
</evidence>
<feature type="signal peptide" evidence="4">
    <location>
        <begin position="1"/>
        <end position="29"/>
    </location>
</feature>
<protein>
    <recommendedName>
        <fullName evidence="3">exo-alpha-sialidase</fullName>
        <ecNumber evidence="3">3.2.1.18</ecNumber>
    </recommendedName>
</protein>
<dbReference type="Pfam" id="PF13088">
    <property type="entry name" value="BNR_2"/>
    <property type="match status" value="1"/>
</dbReference>
<dbReference type="Proteomes" id="UP000589036">
    <property type="component" value="Unassembled WGS sequence"/>
</dbReference>
<comment type="caution">
    <text evidence="7">The sequence shown here is derived from an EMBL/GenBank/DDBJ whole genome shotgun (WGS) entry which is preliminary data.</text>
</comment>
<organism evidence="7 8">
    <name type="scientific">Spinactinospora alkalitolerans</name>
    <dbReference type="NCBI Taxonomy" id="687207"/>
    <lineage>
        <taxon>Bacteria</taxon>
        <taxon>Bacillati</taxon>
        <taxon>Actinomycetota</taxon>
        <taxon>Actinomycetes</taxon>
        <taxon>Streptosporangiales</taxon>
        <taxon>Nocardiopsidaceae</taxon>
        <taxon>Spinactinospora</taxon>
    </lineage>
</organism>
<dbReference type="GO" id="GO:0009313">
    <property type="term" value="P:oligosaccharide catabolic process"/>
    <property type="evidence" value="ECO:0007669"/>
    <property type="project" value="TreeGrafter"/>
</dbReference>
<keyword evidence="8" id="KW-1185">Reference proteome</keyword>
<dbReference type="PANTHER" id="PTHR10628">
    <property type="entry name" value="SIALIDASE"/>
    <property type="match status" value="1"/>
</dbReference>
<keyword evidence="7" id="KW-0378">Hydrolase</keyword>
<evidence type="ECO:0000259" key="6">
    <source>
        <dbReference type="Pfam" id="PF13088"/>
    </source>
</evidence>
<reference evidence="7 8" key="1">
    <citation type="submission" date="2020-07" db="EMBL/GenBank/DDBJ databases">
        <title>Sequencing the genomes of 1000 actinobacteria strains.</title>
        <authorList>
            <person name="Klenk H.-P."/>
        </authorList>
    </citation>
    <scope>NUCLEOTIDE SEQUENCE [LARGE SCALE GENOMIC DNA]</scope>
    <source>
        <strain evidence="7 8">CXB654</strain>
    </source>
</reference>
<sequence length="666" mass="70349">MQNSRSSAVAAALAAVMALSTLHVPLSAAADERSAPASAEPLFETVDLASAGEGAHTWRIPALEVLPDGTLIAAYDRRNDSAADLPGDLDIMLRRSHDNGRTWTEPQVVADYDDGVGAGDPSLIVDDETGRIFVFYAYGPKGVGFFNSSKGNSNDSTTTLHADYSYSDDGGETWRTRRITEDIKDPSWKGMFASSGTGIQLSDGRLLQQYALNTDDGVFAAGAYSDDNGETWDMGEPVGPLMDENKTVELADGRVMLNSRTGSGAHRLVAYSEDGGLTYSEPEPDHELIDPTNNAAILRYDEDAPPTTPRAHWLLFSNTASTTARENLTVRMSCNDGRTWPISRVVDPGPSAYSTMVRLKDGTFGLFYERGPYRHLTFVRFNAAWLGQDCPTDAGRPKLAAEAAAPGWLTAGEAGTVDVTVTNHGHRSSVPGDVALDVPEGWSAAPDGRDVAPIEAGGSRTVGFTVTPSADLRTGEYDVTADVSAGATELSARSQVLAVGGDPLIDEPIARDLDGADDSVDLTDRLDGVARLDGGVIGVEFSTTEAPAAAALLSASDTSAPSTNLTLSLNRGTPYYEARVDGDYLARMEAAPSLADGERHTVALAVDGDGTSMYVDGAKVADTAAPAFFGHVAGLDGMWAGRNVDSGGAQWHYGGHLERVAVYGRD</sequence>
<gene>
    <name evidence="7" type="ORF">HDA32_003670</name>
</gene>
<keyword evidence="4" id="KW-0732">Signal</keyword>
<accession>A0A852U3M2</accession>
<keyword evidence="7" id="KW-0326">Glycosidase</keyword>
<dbReference type="GO" id="GO:0005737">
    <property type="term" value="C:cytoplasm"/>
    <property type="evidence" value="ECO:0007669"/>
    <property type="project" value="TreeGrafter"/>
</dbReference>
<dbReference type="AlphaFoldDB" id="A0A852U3M2"/>
<feature type="domain" description="Alpha-galactosidase NEW3" evidence="5">
    <location>
        <begin position="410"/>
        <end position="484"/>
    </location>
</feature>
<dbReference type="EMBL" id="JACCCC010000001">
    <property type="protein sequence ID" value="NYE48550.1"/>
    <property type="molecule type" value="Genomic_DNA"/>
</dbReference>
<evidence type="ECO:0000313" key="7">
    <source>
        <dbReference type="EMBL" id="NYE48550.1"/>
    </source>
</evidence>
<feature type="chain" id="PRO_5038897946" description="exo-alpha-sialidase" evidence="4">
    <location>
        <begin position="30"/>
        <end position="666"/>
    </location>
</feature>
<dbReference type="SUPFAM" id="SSF50939">
    <property type="entry name" value="Sialidases"/>
    <property type="match status" value="1"/>
</dbReference>
<dbReference type="InterPro" id="IPR036278">
    <property type="entry name" value="Sialidase_sf"/>
</dbReference>
<evidence type="ECO:0000259" key="5">
    <source>
        <dbReference type="Pfam" id="PF10633"/>
    </source>
</evidence>
<dbReference type="Gene3D" id="2.60.40.10">
    <property type="entry name" value="Immunoglobulins"/>
    <property type="match status" value="1"/>
</dbReference>
<dbReference type="EC" id="3.2.1.18" evidence="3"/>
<dbReference type="Gene3D" id="2.120.10.10">
    <property type="match status" value="1"/>
</dbReference>